<reference evidence="2" key="1">
    <citation type="submission" date="2017-02" db="UniProtKB">
        <authorList>
            <consortium name="WormBaseParasite"/>
        </authorList>
    </citation>
    <scope>IDENTIFICATION</scope>
</reference>
<name>A0A0M3IYE0_ANISI</name>
<feature type="region of interest" description="Disordered" evidence="1">
    <location>
        <begin position="9"/>
        <end position="30"/>
    </location>
</feature>
<dbReference type="WBParaSite" id="ASIM_0000026201-mRNA-1">
    <property type="protein sequence ID" value="ASIM_0000026201-mRNA-1"/>
    <property type="gene ID" value="ASIM_0000026201"/>
</dbReference>
<evidence type="ECO:0000313" key="2">
    <source>
        <dbReference type="WBParaSite" id="ASIM_0000026201-mRNA-1"/>
    </source>
</evidence>
<feature type="compositionally biased region" description="Polar residues" evidence="1">
    <location>
        <begin position="12"/>
        <end position="30"/>
    </location>
</feature>
<sequence>LELVLKREEKSGTTMRSVVGSSEEGPSNGQKLVIPGRVKAKKQMVSIPRLLHQREIRGQSTTMRSVRAWNRLCLMKMPHTLEINEHCYDLLRDAVFLGMSNDSSYVIGILYSSSSDRYIGADVEMVLIVMQLSPTQLIPAFVGDLHSKRMHEVFATFPQDSSFIAVLSFTEEIARHGLSGSDPMTTLIGIDFILFKFSIHLSMSTSIVLSSRWKKRLCRTLLRCFDKGAILNAGTTLVCILFTNYYSHNQTQTTTTPITTTTQRALRKSFQILEGEDNVGDHNEWSGVVLQEIHIADAYPSSSPR</sequence>
<accession>A0A0M3IYE0</accession>
<evidence type="ECO:0000256" key="1">
    <source>
        <dbReference type="SAM" id="MobiDB-lite"/>
    </source>
</evidence>
<protein>
    <submittedName>
        <fullName evidence="2">JAB_MPN domain-containing protein</fullName>
    </submittedName>
</protein>
<organism evidence="2">
    <name type="scientific">Anisakis simplex</name>
    <name type="common">Herring worm</name>
    <dbReference type="NCBI Taxonomy" id="6269"/>
    <lineage>
        <taxon>Eukaryota</taxon>
        <taxon>Metazoa</taxon>
        <taxon>Ecdysozoa</taxon>
        <taxon>Nematoda</taxon>
        <taxon>Chromadorea</taxon>
        <taxon>Rhabditida</taxon>
        <taxon>Spirurina</taxon>
        <taxon>Ascaridomorpha</taxon>
        <taxon>Ascaridoidea</taxon>
        <taxon>Anisakidae</taxon>
        <taxon>Anisakis</taxon>
        <taxon>Anisakis simplex complex</taxon>
    </lineage>
</organism>
<dbReference type="AlphaFoldDB" id="A0A0M3IYE0"/>
<proteinExistence type="predicted"/>